<accession>A0A174DMZ4</accession>
<dbReference type="PANTHER" id="PTHR33392">
    <property type="entry name" value="POLYISOPRENYL-TEICHOIC ACID--PEPTIDOGLYCAN TEICHOIC ACID TRANSFERASE TAGU"/>
    <property type="match status" value="1"/>
</dbReference>
<evidence type="ECO:0000313" key="5">
    <source>
        <dbReference type="Proteomes" id="UP000095706"/>
    </source>
</evidence>
<reference evidence="4 5" key="1">
    <citation type="submission" date="2015-09" db="EMBL/GenBank/DDBJ databases">
        <authorList>
            <consortium name="Pathogen Informatics"/>
        </authorList>
    </citation>
    <scope>NUCLEOTIDE SEQUENCE [LARGE SCALE GENOMIC DNA]</scope>
    <source>
        <strain evidence="4 5">2789STDY5608849</strain>
    </source>
</reference>
<dbReference type="InterPro" id="IPR050922">
    <property type="entry name" value="LytR/CpsA/Psr_CW_biosynth"/>
</dbReference>
<dbReference type="Pfam" id="PF03816">
    <property type="entry name" value="LytR_cpsA_psr"/>
    <property type="match status" value="1"/>
</dbReference>
<proteinExistence type="inferred from homology"/>
<dbReference type="AlphaFoldDB" id="A0A174DMZ4"/>
<evidence type="ECO:0000256" key="1">
    <source>
        <dbReference type="ARBA" id="ARBA00006068"/>
    </source>
</evidence>
<evidence type="ECO:0000256" key="2">
    <source>
        <dbReference type="SAM" id="Phobius"/>
    </source>
</evidence>
<dbReference type="InterPro" id="IPR004474">
    <property type="entry name" value="LytR_CpsA_psr"/>
</dbReference>
<evidence type="ECO:0000313" key="4">
    <source>
        <dbReference type="EMBL" id="CUO26853.1"/>
    </source>
</evidence>
<dbReference type="Gene3D" id="3.40.630.190">
    <property type="entry name" value="LCP protein"/>
    <property type="match status" value="1"/>
</dbReference>
<comment type="similarity">
    <text evidence="1">Belongs to the LytR/CpsA/Psr (LCP) family.</text>
</comment>
<evidence type="ECO:0000259" key="3">
    <source>
        <dbReference type="Pfam" id="PF03816"/>
    </source>
</evidence>
<keyword evidence="2" id="KW-0472">Membrane</keyword>
<dbReference type="RefSeq" id="WP_055227555.1">
    <property type="nucleotide sequence ID" value="NZ_CAXSRP010000004.1"/>
</dbReference>
<protein>
    <submittedName>
        <fullName evidence="4">Putative transcriptional regulator yvhJ</fullName>
    </submittedName>
</protein>
<name>A0A174DMZ4_9FIRM</name>
<dbReference type="EMBL" id="CYYV01000007">
    <property type="protein sequence ID" value="CUO26853.1"/>
    <property type="molecule type" value="Genomic_DNA"/>
</dbReference>
<keyword evidence="2" id="KW-1133">Transmembrane helix</keyword>
<feature type="transmembrane region" description="Helical" evidence="2">
    <location>
        <begin position="20"/>
        <end position="42"/>
    </location>
</feature>
<sequence>MSKKNYKKSRRYKKMRRRKIIFGIEIAVLLILSGILFVYAWINRSMDKMNQDTLDSSQIQINSEVKANTELSQMSGTQVIALVGVDARGVEGSDLAESMNSDTIILCCIDHDNQEIRMVSIMRDTWMNMAKYTDEYYEFDKANSAYNRGGPESMLSMLNTNLDLALTDYVTVNFKALADAIDVLGGLDIEMSNAECVHANNYNREVSEAQGVEYEAIPYDEDLGDDYTEVRHVSGALATSYARIRYGGGDDAKRTSRQRIVINLMVQKIKQNPTKIPEILDKVMGNVSTSLTKSEILELGMHAVTYKMGTSYAYPFQLCYGENVESALGVDVVIPVTLEHNVKELHAYLYPSLGYDPSAAVTEYSDYIARKSGYDDSMIEYVLNQGPGAATDSVVAGD</sequence>
<keyword evidence="2" id="KW-0812">Transmembrane</keyword>
<organism evidence="4 5">
    <name type="scientific">Fusicatenibacter saccharivorans</name>
    <dbReference type="NCBI Taxonomy" id="1150298"/>
    <lineage>
        <taxon>Bacteria</taxon>
        <taxon>Bacillati</taxon>
        <taxon>Bacillota</taxon>
        <taxon>Clostridia</taxon>
        <taxon>Lachnospirales</taxon>
        <taxon>Lachnospiraceae</taxon>
        <taxon>Fusicatenibacter</taxon>
    </lineage>
</organism>
<dbReference type="NCBIfam" id="TIGR00350">
    <property type="entry name" value="lytR_cpsA_psr"/>
    <property type="match status" value="1"/>
</dbReference>
<dbReference type="Proteomes" id="UP000095706">
    <property type="component" value="Unassembled WGS sequence"/>
</dbReference>
<dbReference type="PANTHER" id="PTHR33392:SF6">
    <property type="entry name" value="POLYISOPRENYL-TEICHOIC ACID--PEPTIDOGLYCAN TEICHOIC ACID TRANSFERASE TAGU"/>
    <property type="match status" value="1"/>
</dbReference>
<feature type="domain" description="Cell envelope-related transcriptional attenuator" evidence="3">
    <location>
        <begin position="100"/>
        <end position="270"/>
    </location>
</feature>
<gene>
    <name evidence="4" type="primary">yvhJ</name>
    <name evidence="4" type="ORF">ERS852406_01604</name>
</gene>